<name>A0A1F7FK67_UNCRA</name>
<evidence type="ECO:0000313" key="1">
    <source>
        <dbReference type="EMBL" id="OGK07008.1"/>
    </source>
</evidence>
<sequence>MHKNNRLAGIILYWNKIQNITGQRKPHETQAPNAKYLPRYMYGRHSSIYTSNAPWCLKHNYWQFRPDRPIESGGSGKAAAGAAGGVAGGLSPSYSATGDELLRCRRHAVWTRRHGRLAHGNVLFKLLPATSTFEIIIRHIF</sequence>
<evidence type="ECO:0000313" key="2">
    <source>
        <dbReference type="Proteomes" id="UP000179243"/>
    </source>
</evidence>
<dbReference type="AlphaFoldDB" id="A0A1F7FK67"/>
<proteinExistence type="predicted"/>
<dbReference type="Proteomes" id="UP000179243">
    <property type="component" value="Unassembled WGS sequence"/>
</dbReference>
<dbReference type="EMBL" id="MFYX01000015">
    <property type="protein sequence ID" value="OGK07008.1"/>
    <property type="molecule type" value="Genomic_DNA"/>
</dbReference>
<protein>
    <submittedName>
        <fullName evidence="1">Uncharacterized protein</fullName>
    </submittedName>
</protein>
<gene>
    <name evidence="1" type="ORF">A2519_13620</name>
</gene>
<comment type="caution">
    <text evidence="1">The sequence shown here is derived from an EMBL/GenBank/DDBJ whole genome shotgun (WGS) entry which is preliminary data.</text>
</comment>
<organism evidence="1 2">
    <name type="scientific">Candidatus Raymondbacteria bacterium RIFOXYD12_FULL_49_13</name>
    <dbReference type="NCBI Taxonomy" id="1817890"/>
    <lineage>
        <taxon>Bacteria</taxon>
        <taxon>Raymondiibacteriota</taxon>
    </lineage>
</organism>
<accession>A0A1F7FK67</accession>
<reference evidence="1 2" key="1">
    <citation type="journal article" date="2016" name="Nat. Commun.">
        <title>Thousands of microbial genomes shed light on interconnected biogeochemical processes in an aquifer system.</title>
        <authorList>
            <person name="Anantharaman K."/>
            <person name="Brown C.T."/>
            <person name="Hug L.A."/>
            <person name="Sharon I."/>
            <person name="Castelle C.J."/>
            <person name="Probst A.J."/>
            <person name="Thomas B.C."/>
            <person name="Singh A."/>
            <person name="Wilkins M.J."/>
            <person name="Karaoz U."/>
            <person name="Brodie E.L."/>
            <person name="Williams K.H."/>
            <person name="Hubbard S.S."/>
            <person name="Banfield J.F."/>
        </authorList>
    </citation>
    <scope>NUCLEOTIDE SEQUENCE [LARGE SCALE GENOMIC DNA]</scope>
</reference>